<keyword evidence="2" id="KW-1133">Transmembrane helix</keyword>
<evidence type="ECO:0000256" key="2">
    <source>
        <dbReference type="SAM" id="Phobius"/>
    </source>
</evidence>
<dbReference type="AlphaFoldDB" id="A0A165FQE7"/>
<feature type="region of interest" description="Disordered" evidence="1">
    <location>
        <begin position="147"/>
        <end position="169"/>
    </location>
</feature>
<dbReference type="GeneID" id="63821070"/>
<organism evidence="3 4">
    <name type="scientific">Laetiporus sulphureus 93-53</name>
    <dbReference type="NCBI Taxonomy" id="1314785"/>
    <lineage>
        <taxon>Eukaryota</taxon>
        <taxon>Fungi</taxon>
        <taxon>Dikarya</taxon>
        <taxon>Basidiomycota</taxon>
        <taxon>Agaricomycotina</taxon>
        <taxon>Agaricomycetes</taxon>
        <taxon>Polyporales</taxon>
        <taxon>Laetiporus</taxon>
    </lineage>
</organism>
<gene>
    <name evidence="3" type="ORF">LAESUDRAFT_647164</name>
</gene>
<dbReference type="OrthoDB" id="3261666at2759"/>
<sequence>MSQSVIYSSPPIAGRPPYATDIPDSEYEQRPAQIRRIRQPAPENPNDRTSAYNMCVFDFGFVMLHSIARCQQRWSKDLCASASCHLTQKYRYDQYLESAKQPPRYDNPFDDSKYMHDVKQPQRAIPIAAPRPGYPAPVAALNLAQPRRAATPEGRQRSPSPSALSPEMSQAFPKPLTLVSRQASPVSGPLHNAPHELQPSMTPISPAFIRPSSAASQRRDVKFSPTPILRGDQEETLLLKQGKGEEFWRRFSMVAHDDLARKEKPSTLDGNSRYSRWVWIVGMMLLTIIVLLVCLIVYKVKSDNSTSNVVTALGGSANEEYSSSADGAASTSLFVSPTYTVARRSDVFEDVVPTSIPEPIAHLAPSPRGSHSRTQHRRGSHSRAQYRRGSHSRTQYRRDSHSRIQSRRSIENGTSLD</sequence>
<accession>A0A165FQE7</accession>
<evidence type="ECO:0000313" key="4">
    <source>
        <dbReference type="Proteomes" id="UP000076871"/>
    </source>
</evidence>
<keyword evidence="2" id="KW-0812">Transmembrane</keyword>
<dbReference type="STRING" id="1314785.A0A165FQE7"/>
<evidence type="ECO:0000313" key="3">
    <source>
        <dbReference type="EMBL" id="KZT09322.1"/>
    </source>
</evidence>
<reference evidence="3 4" key="1">
    <citation type="journal article" date="2016" name="Mol. Biol. Evol.">
        <title>Comparative Genomics of Early-Diverging Mushroom-Forming Fungi Provides Insights into the Origins of Lignocellulose Decay Capabilities.</title>
        <authorList>
            <person name="Nagy L.G."/>
            <person name="Riley R."/>
            <person name="Tritt A."/>
            <person name="Adam C."/>
            <person name="Daum C."/>
            <person name="Floudas D."/>
            <person name="Sun H."/>
            <person name="Yadav J.S."/>
            <person name="Pangilinan J."/>
            <person name="Larsson K.H."/>
            <person name="Matsuura K."/>
            <person name="Barry K."/>
            <person name="Labutti K."/>
            <person name="Kuo R."/>
            <person name="Ohm R.A."/>
            <person name="Bhattacharya S.S."/>
            <person name="Shirouzu T."/>
            <person name="Yoshinaga Y."/>
            <person name="Martin F.M."/>
            <person name="Grigoriev I.V."/>
            <person name="Hibbett D.S."/>
        </authorList>
    </citation>
    <scope>NUCLEOTIDE SEQUENCE [LARGE SCALE GENOMIC DNA]</scope>
    <source>
        <strain evidence="3 4">93-53</strain>
    </source>
</reference>
<protein>
    <submittedName>
        <fullName evidence="3">Uncharacterized protein</fullName>
    </submittedName>
</protein>
<dbReference type="Proteomes" id="UP000076871">
    <property type="component" value="Unassembled WGS sequence"/>
</dbReference>
<dbReference type="EMBL" id="KV427612">
    <property type="protein sequence ID" value="KZT09322.1"/>
    <property type="molecule type" value="Genomic_DNA"/>
</dbReference>
<feature type="region of interest" description="Disordered" evidence="1">
    <location>
        <begin position="1"/>
        <end position="29"/>
    </location>
</feature>
<name>A0A165FQE7_9APHY</name>
<feature type="compositionally biased region" description="Basic residues" evidence="1">
    <location>
        <begin position="370"/>
        <end position="395"/>
    </location>
</feature>
<dbReference type="RefSeq" id="XP_040767062.1">
    <property type="nucleotide sequence ID" value="XM_040904040.1"/>
</dbReference>
<proteinExistence type="predicted"/>
<evidence type="ECO:0000256" key="1">
    <source>
        <dbReference type="SAM" id="MobiDB-lite"/>
    </source>
</evidence>
<dbReference type="InParanoid" id="A0A165FQE7"/>
<feature type="region of interest" description="Disordered" evidence="1">
    <location>
        <begin position="358"/>
        <end position="417"/>
    </location>
</feature>
<feature type="transmembrane region" description="Helical" evidence="2">
    <location>
        <begin position="277"/>
        <end position="298"/>
    </location>
</feature>
<keyword evidence="4" id="KW-1185">Reference proteome</keyword>
<keyword evidence="2" id="KW-0472">Membrane</keyword>